<organism evidence="7 8">
    <name type="scientific">Drosophila rubida</name>
    <dbReference type="NCBI Taxonomy" id="30044"/>
    <lineage>
        <taxon>Eukaryota</taxon>
        <taxon>Metazoa</taxon>
        <taxon>Ecdysozoa</taxon>
        <taxon>Arthropoda</taxon>
        <taxon>Hexapoda</taxon>
        <taxon>Insecta</taxon>
        <taxon>Pterygota</taxon>
        <taxon>Neoptera</taxon>
        <taxon>Endopterygota</taxon>
        <taxon>Diptera</taxon>
        <taxon>Brachycera</taxon>
        <taxon>Muscomorpha</taxon>
        <taxon>Ephydroidea</taxon>
        <taxon>Drosophilidae</taxon>
        <taxon>Drosophila</taxon>
    </lineage>
</organism>
<evidence type="ECO:0000313" key="8">
    <source>
        <dbReference type="Proteomes" id="UP001200034"/>
    </source>
</evidence>
<keyword evidence="3" id="KW-0221">Differentiation</keyword>
<dbReference type="GO" id="GO:0016607">
    <property type="term" value="C:nuclear speck"/>
    <property type="evidence" value="ECO:0007669"/>
    <property type="project" value="UniProtKB-SubCell"/>
</dbReference>
<protein>
    <recommendedName>
        <fullName evidence="2">Female-specific protein transformer</fullName>
    </recommendedName>
</protein>
<dbReference type="GO" id="GO:0030154">
    <property type="term" value="P:cell differentiation"/>
    <property type="evidence" value="ECO:0007669"/>
    <property type="project" value="UniProtKB-KW"/>
</dbReference>
<feature type="compositionally biased region" description="Basic and acidic residues" evidence="6">
    <location>
        <begin position="13"/>
        <end position="22"/>
    </location>
</feature>
<dbReference type="AlphaFoldDB" id="A0AAD4PIS9"/>
<evidence type="ECO:0000256" key="6">
    <source>
        <dbReference type="SAM" id="MobiDB-lite"/>
    </source>
</evidence>
<dbReference type="GO" id="GO:0046660">
    <property type="term" value="P:female sex differentiation"/>
    <property type="evidence" value="ECO:0007669"/>
    <property type="project" value="InterPro"/>
</dbReference>
<feature type="compositionally biased region" description="Basic residues" evidence="6">
    <location>
        <begin position="38"/>
        <end position="50"/>
    </location>
</feature>
<dbReference type="EMBL" id="JAJJHW010002774">
    <property type="protein sequence ID" value="KAH8365420.1"/>
    <property type="molecule type" value="Genomic_DNA"/>
</dbReference>
<sequence length="194" mass="23459">ERRQPKRLPYFADEGRERDRVRNLRKRMRYTPTTPPRLPRHERQRSRSRSRSASADKSRYRGRRRRSRSYDRRRSRSGSHNNVSSSSSSLRRRRSRHHSRSRSRSRSRSPRIITVPVPVPAADYNYAYGWSHHPPRQHYSPMYPPMLQFGMNPRAPRPYFTPYPQQFPPFRYRSGPFVARPRFGYIRDVRKPPN</sequence>
<accession>A0AAD4PIS9</accession>
<feature type="compositionally biased region" description="Basic residues" evidence="6">
    <location>
        <begin position="90"/>
        <end position="109"/>
    </location>
</feature>
<name>A0AAD4PIS9_9MUSC</name>
<feature type="region of interest" description="Disordered" evidence="6">
    <location>
        <begin position="1"/>
        <end position="113"/>
    </location>
</feature>
<keyword evidence="4" id="KW-0726">Sexual differentiation</keyword>
<evidence type="ECO:0000256" key="2">
    <source>
        <dbReference type="ARBA" id="ARBA00016053"/>
    </source>
</evidence>
<evidence type="ECO:0000256" key="1">
    <source>
        <dbReference type="ARBA" id="ARBA00004324"/>
    </source>
</evidence>
<feature type="non-terminal residue" evidence="7">
    <location>
        <position position="1"/>
    </location>
</feature>
<comment type="subcellular location">
    <subcellularLocation>
        <location evidence="1">Nucleus speckle</location>
    </subcellularLocation>
</comment>
<keyword evidence="8" id="KW-1185">Reference proteome</keyword>
<evidence type="ECO:0000256" key="4">
    <source>
        <dbReference type="ARBA" id="ARBA00022928"/>
    </source>
</evidence>
<evidence type="ECO:0000256" key="5">
    <source>
        <dbReference type="ARBA" id="ARBA00023242"/>
    </source>
</evidence>
<gene>
    <name evidence="7" type="ORF">KR093_000435</name>
</gene>
<dbReference type="Proteomes" id="UP001200034">
    <property type="component" value="Unassembled WGS sequence"/>
</dbReference>
<evidence type="ECO:0000313" key="7">
    <source>
        <dbReference type="EMBL" id="KAH8365420.1"/>
    </source>
</evidence>
<reference evidence="7" key="1">
    <citation type="journal article" date="2021" name="Mol. Ecol. Resour.">
        <title>Phylogenomic analyses of the genus Drosophila reveals genomic signals of climate adaptation.</title>
        <authorList>
            <person name="Li F."/>
            <person name="Rane R.V."/>
            <person name="Luria V."/>
            <person name="Xiong Z."/>
            <person name="Chen J."/>
            <person name="Li Z."/>
            <person name="Catullo R.A."/>
            <person name="Griffin P.C."/>
            <person name="Schiffer M."/>
            <person name="Pearce S."/>
            <person name="Lee S.F."/>
            <person name="McElroy K."/>
            <person name="Stocker A."/>
            <person name="Shirriffs J."/>
            <person name="Cockerell F."/>
            <person name="Coppin C."/>
            <person name="Sgro C.M."/>
            <person name="Karger A."/>
            <person name="Cain J.W."/>
            <person name="Weber J.A."/>
            <person name="Santpere G."/>
            <person name="Kirschner M.W."/>
            <person name="Hoffmann A.A."/>
            <person name="Oakeshott J.G."/>
            <person name="Zhang G."/>
        </authorList>
    </citation>
    <scope>NUCLEOTIDE SEQUENCE</scope>
    <source>
        <strain evidence="7">BGI-SZ-2011g</strain>
    </source>
</reference>
<feature type="compositionally biased region" description="Low complexity" evidence="6">
    <location>
        <begin position="78"/>
        <end position="89"/>
    </location>
</feature>
<dbReference type="InterPro" id="IPR010519">
    <property type="entry name" value="Tra"/>
</dbReference>
<dbReference type="Pfam" id="PF06495">
    <property type="entry name" value="Transformer"/>
    <property type="match status" value="1"/>
</dbReference>
<proteinExistence type="predicted"/>
<comment type="caution">
    <text evidence="7">The sequence shown here is derived from an EMBL/GenBank/DDBJ whole genome shotgun (WGS) entry which is preliminary data.</text>
</comment>
<dbReference type="GO" id="GO:0006397">
    <property type="term" value="P:mRNA processing"/>
    <property type="evidence" value="ECO:0007669"/>
    <property type="project" value="InterPro"/>
</dbReference>
<keyword evidence="5" id="KW-0539">Nucleus</keyword>
<evidence type="ECO:0000256" key="3">
    <source>
        <dbReference type="ARBA" id="ARBA00022782"/>
    </source>
</evidence>
<feature type="compositionally biased region" description="Basic residues" evidence="6">
    <location>
        <begin position="60"/>
        <end position="77"/>
    </location>
</feature>